<sequence length="97" mass="10550">MALFGGSNAVCNYRRVTWWDRWVRGVKSGEEVAAARSNLRYDAAISGTAATWYVLDGAYARRSARSSLPMCIGKRPSASGEEAFGSPVVMWSSWGAP</sequence>
<comment type="caution">
    <text evidence="1">The sequence shown here is derived from an EMBL/GenBank/DDBJ whole genome shotgun (WGS) entry which is preliminary data.</text>
</comment>
<evidence type="ECO:0000313" key="1">
    <source>
        <dbReference type="EMBL" id="CAH2236023.1"/>
    </source>
</evidence>
<protein>
    <submittedName>
        <fullName evidence="1">Jg7315 protein</fullName>
    </submittedName>
</protein>
<reference evidence="1" key="1">
    <citation type="submission" date="2022-03" db="EMBL/GenBank/DDBJ databases">
        <authorList>
            <person name="Lindestad O."/>
        </authorList>
    </citation>
    <scope>NUCLEOTIDE SEQUENCE</scope>
</reference>
<dbReference type="EMBL" id="CAKXAJ010025178">
    <property type="protein sequence ID" value="CAH2236023.1"/>
    <property type="molecule type" value="Genomic_DNA"/>
</dbReference>
<proteinExistence type="predicted"/>
<keyword evidence="2" id="KW-1185">Reference proteome</keyword>
<accession>A0A8S4RHV2</accession>
<organism evidence="1 2">
    <name type="scientific">Pararge aegeria aegeria</name>
    <dbReference type="NCBI Taxonomy" id="348720"/>
    <lineage>
        <taxon>Eukaryota</taxon>
        <taxon>Metazoa</taxon>
        <taxon>Ecdysozoa</taxon>
        <taxon>Arthropoda</taxon>
        <taxon>Hexapoda</taxon>
        <taxon>Insecta</taxon>
        <taxon>Pterygota</taxon>
        <taxon>Neoptera</taxon>
        <taxon>Endopterygota</taxon>
        <taxon>Lepidoptera</taxon>
        <taxon>Glossata</taxon>
        <taxon>Ditrysia</taxon>
        <taxon>Papilionoidea</taxon>
        <taxon>Nymphalidae</taxon>
        <taxon>Satyrinae</taxon>
        <taxon>Satyrini</taxon>
        <taxon>Parargina</taxon>
        <taxon>Pararge</taxon>
    </lineage>
</organism>
<gene>
    <name evidence="1" type="primary">jg7315</name>
    <name evidence="1" type="ORF">PAEG_LOCUS13519</name>
</gene>
<dbReference type="Proteomes" id="UP000838756">
    <property type="component" value="Unassembled WGS sequence"/>
</dbReference>
<dbReference type="AlphaFoldDB" id="A0A8S4RHV2"/>
<name>A0A8S4RHV2_9NEOP</name>
<evidence type="ECO:0000313" key="2">
    <source>
        <dbReference type="Proteomes" id="UP000838756"/>
    </source>
</evidence>